<evidence type="ECO:0000313" key="8">
    <source>
        <dbReference type="Proteomes" id="UP001151699"/>
    </source>
</evidence>
<name>A0A9Q0MV00_9DIPT</name>
<feature type="transmembrane region" description="Helical" evidence="5">
    <location>
        <begin position="42"/>
        <end position="64"/>
    </location>
</feature>
<feature type="transmembrane region" description="Helical" evidence="5">
    <location>
        <begin position="105"/>
        <end position="125"/>
    </location>
</feature>
<dbReference type="InterPro" id="IPR004853">
    <property type="entry name" value="Sugar_P_trans_dom"/>
</dbReference>
<evidence type="ECO:0000259" key="6">
    <source>
        <dbReference type="Pfam" id="PF03151"/>
    </source>
</evidence>
<dbReference type="Proteomes" id="UP001151699">
    <property type="component" value="Chromosome X"/>
</dbReference>
<dbReference type="EMBL" id="WJQU01000003">
    <property type="protein sequence ID" value="KAJ6638039.1"/>
    <property type="molecule type" value="Genomic_DNA"/>
</dbReference>
<evidence type="ECO:0000256" key="5">
    <source>
        <dbReference type="SAM" id="Phobius"/>
    </source>
</evidence>
<proteinExistence type="predicted"/>
<protein>
    <submittedName>
        <fullName evidence="7">Solute carrier family 35 member E1 like</fullName>
    </submittedName>
</protein>
<feature type="transmembrane region" description="Helical" evidence="5">
    <location>
        <begin position="246"/>
        <end position="267"/>
    </location>
</feature>
<feature type="transmembrane region" description="Helical" evidence="5">
    <location>
        <begin position="197"/>
        <end position="216"/>
    </location>
</feature>
<dbReference type="InterPro" id="IPR037185">
    <property type="entry name" value="EmrE-like"/>
</dbReference>
<evidence type="ECO:0000256" key="1">
    <source>
        <dbReference type="ARBA" id="ARBA00004141"/>
    </source>
</evidence>
<comment type="caution">
    <text evidence="7">The sequence shown here is derived from an EMBL/GenBank/DDBJ whole genome shotgun (WGS) entry which is preliminary data.</text>
</comment>
<feature type="transmembrane region" description="Helical" evidence="5">
    <location>
        <begin position="76"/>
        <end position="99"/>
    </location>
</feature>
<feature type="domain" description="Sugar phosphate transporter" evidence="6">
    <location>
        <begin position="13"/>
        <end position="306"/>
    </location>
</feature>
<comment type="subcellular location">
    <subcellularLocation>
        <location evidence="1">Membrane</location>
        <topology evidence="1">Multi-pass membrane protein</topology>
    </subcellularLocation>
</comment>
<dbReference type="AlphaFoldDB" id="A0A9Q0MV00"/>
<feature type="transmembrane region" description="Helical" evidence="5">
    <location>
        <begin position="156"/>
        <end position="176"/>
    </location>
</feature>
<feature type="transmembrane region" description="Helical" evidence="5">
    <location>
        <begin position="274"/>
        <end position="303"/>
    </location>
</feature>
<dbReference type="GO" id="GO:0016020">
    <property type="term" value="C:membrane"/>
    <property type="evidence" value="ECO:0007669"/>
    <property type="project" value="UniProtKB-SubCell"/>
</dbReference>
<feature type="transmembrane region" description="Helical" evidence="5">
    <location>
        <begin position="12"/>
        <end position="30"/>
    </location>
</feature>
<keyword evidence="3 5" id="KW-1133">Transmembrane helix</keyword>
<evidence type="ECO:0000256" key="3">
    <source>
        <dbReference type="ARBA" id="ARBA00022989"/>
    </source>
</evidence>
<dbReference type="OrthoDB" id="6418713at2759"/>
<keyword evidence="2 5" id="KW-0812">Transmembrane</keyword>
<dbReference type="InterPro" id="IPR050186">
    <property type="entry name" value="TPT_transporter"/>
</dbReference>
<keyword evidence="8" id="KW-1185">Reference proteome</keyword>
<organism evidence="7 8">
    <name type="scientific">Pseudolycoriella hygida</name>
    <dbReference type="NCBI Taxonomy" id="35572"/>
    <lineage>
        <taxon>Eukaryota</taxon>
        <taxon>Metazoa</taxon>
        <taxon>Ecdysozoa</taxon>
        <taxon>Arthropoda</taxon>
        <taxon>Hexapoda</taxon>
        <taxon>Insecta</taxon>
        <taxon>Pterygota</taxon>
        <taxon>Neoptera</taxon>
        <taxon>Endopterygota</taxon>
        <taxon>Diptera</taxon>
        <taxon>Nematocera</taxon>
        <taxon>Sciaroidea</taxon>
        <taxon>Sciaridae</taxon>
        <taxon>Pseudolycoriella</taxon>
    </lineage>
</organism>
<dbReference type="PANTHER" id="PTHR11132">
    <property type="entry name" value="SOLUTE CARRIER FAMILY 35"/>
    <property type="match status" value="1"/>
</dbReference>
<accession>A0A9Q0MV00</accession>
<evidence type="ECO:0000313" key="7">
    <source>
        <dbReference type="EMBL" id="KAJ6638039.1"/>
    </source>
</evidence>
<reference evidence="7" key="1">
    <citation type="submission" date="2022-07" db="EMBL/GenBank/DDBJ databases">
        <authorList>
            <person name="Trinca V."/>
            <person name="Uliana J.V.C."/>
            <person name="Torres T.T."/>
            <person name="Ward R.J."/>
            <person name="Monesi N."/>
        </authorList>
    </citation>
    <scope>NUCLEOTIDE SEQUENCE</scope>
    <source>
        <strain evidence="7">HSMRA1968</strain>
        <tissue evidence="7">Whole embryos</tissue>
    </source>
</reference>
<evidence type="ECO:0000256" key="4">
    <source>
        <dbReference type="ARBA" id="ARBA00023136"/>
    </source>
</evidence>
<keyword evidence="4 5" id="KW-0472">Membrane</keyword>
<evidence type="ECO:0000256" key="2">
    <source>
        <dbReference type="ARBA" id="ARBA00022692"/>
    </source>
</evidence>
<feature type="transmembrane region" description="Helical" evidence="5">
    <location>
        <begin position="132"/>
        <end position="150"/>
    </location>
</feature>
<dbReference type="Pfam" id="PF03151">
    <property type="entry name" value="TPT"/>
    <property type="match status" value="1"/>
</dbReference>
<sequence>MVENTSRRQVFSIIFLCVFWYIVSSSNNVIGKMVLNEFPFPLTVTIVQLSSIACYSGPFFNLWGVRKYVDIPWKYYFKYIVPLALGKFFASVSSHVSIWRVPVSYAHTVKATMPFFTVILSRLIMKEKQTMTVYLSLIPIITGVAIATLTELSFDIVGLISALISTMGFSLQNIFSKKVTHSLPHVLKDTGIHHLRLLHLLGKLALFMFIPIWFYIDCFSIIKHPAITTGDYKVIALLFIDGVLNWLQNIIAFSVLSLVTPLTYAVASASKRIFVIAVSLFILGNPVTWLNIFGMLLASLGVLCYNRAKQLSRPQVVLPFTNESWNKYTPLSTTDNLYRNGKSLTNGDLNGYKTNNLLLNNNVHSANQSKLLFV</sequence>
<gene>
    <name evidence="7" type="ORF">Bhyg_10772</name>
</gene>
<dbReference type="SUPFAM" id="SSF103481">
    <property type="entry name" value="Multidrug resistance efflux transporter EmrE"/>
    <property type="match status" value="2"/>
</dbReference>